<feature type="domain" description="Fibronectin type-III" evidence="4">
    <location>
        <begin position="128"/>
        <end position="226"/>
    </location>
</feature>
<evidence type="ECO:0000256" key="1">
    <source>
        <dbReference type="ARBA" id="ARBA00022737"/>
    </source>
</evidence>
<dbReference type="InterPro" id="IPR013783">
    <property type="entry name" value="Ig-like_fold"/>
</dbReference>
<dbReference type="PANTHER" id="PTHR24637:SF421">
    <property type="entry name" value="CUTICLE COLLAGEN DPY-2"/>
    <property type="match status" value="1"/>
</dbReference>
<keyword evidence="6" id="KW-1185">Reference proteome</keyword>
<comment type="caution">
    <text evidence="5">The sequence shown here is derived from an EMBL/GenBank/DDBJ whole genome shotgun (WGS) entry which is preliminary data.</text>
</comment>
<dbReference type="Pfam" id="PF06482">
    <property type="entry name" value="Endostatin"/>
    <property type="match status" value="1"/>
</dbReference>
<feature type="signal peptide" evidence="3">
    <location>
        <begin position="1"/>
        <end position="18"/>
    </location>
</feature>
<protein>
    <recommendedName>
        <fullName evidence="4">Fibronectin type-III domain-containing protein</fullName>
    </recommendedName>
</protein>
<feature type="compositionally biased region" description="Polar residues" evidence="2">
    <location>
        <begin position="1071"/>
        <end position="1085"/>
    </location>
</feature>
<dbReference type="SMART" id="SM00060">
    <property type="entry name" value="FN3"/>
    <property type="match status" value="2"/>
</dbReference>
<gene>
    <name evidence="5" type="ORF">CAUJ_LOCUS394</name>
</gene>
<dbReference type="EMBL" id="CAJGYM010000001">
    <property type="protein sequence ID" value="CAD6184475.1"/>
    <property type="molecule type" value="Genomic_DNA"/>
</dbReference>
<dbReference type="InterPro" id="IPR016186">
    <property type="entry name" value="C-type_lectin-like/link_sf"/>
</dbReference>
<dbReference type="Gene3D" id="2.60.40.10">
    <property type="entry name" value="Immunoglobulins"/>
    <property type="match status" value="2"/>
</dbReference>
<dbReference type="SUPFAM" id="SSF56436">
    <property type="entry name" value="C-type lectin-like"/>
    <property type="match status" value="1"/>
</dbReference>
<dbReference type="Pfam" id="PF00041">
    <property type="entry name" value="fn3"/>
    <property type="match status" value="2"/>
</dbReference>
<dbReference type="OrthoDB" id="5983381at2759"/>
<dbReference type="PANTHER" id="PTHR24637">
    <property type="entry name" value="COLLAGEN"/>
    <property type="match status" value="1"/>
</dbReference>
<feature type="compositionally biased region" description="Pro residues" evidence="2">
    <location>
        <begin position="812"/>
        <end position="827"/>
    </location>
</feature>
<feature type="chain" id="PRO_5035717931" description="Fibronectin type-III domain-containing protein" evidence="3">
    <location>
        <begin position="19"/>
        <end position="1300"/>
    </location>
</feature>
<feature type="compositionally biased region" description="Basic and acidic residues" evidence="2">
    <location>
        <begin position="780"/>
        <end position="790"/>
    </location>
</feature>
<evidence type="ECO:0000313" key="5">
    <source>
        <dbReference type="EMBL" id="CAD6184475.1"/>
    </source>
</evidence>
<dbReference type="Gene3D" id="2.60.120.200">
    <property type="match status" value="1"/>
</dbReference>
<keyword evidence="3" id="KW-0732">Signal</keyword>
<dbReference type="InterPro" id="IPR003961">
    <property type="entry name" value="FN3_dom"/>
</dbReference>
<dbReference type="Gene3D" id="3.10.100.10">
    <property type="entry name" value="Mannose-Binding Protein A, subunit A"/>
    <property type="match status" value="1"/>
</dbReference>
<dbReference type="Proteomes" id="UP000835052">
    <property type="component" value="Unassembled WGS sequence"/>
</dbReference>
<feature type="region of interest" description="Disordered" evidence="2">
    <location>
        <begin position="780"/>
        <end position="799"/>
    </location>
</feature>
<feature type="region of interest" description="Disordered" evidence="2">
    <location>
        <begin position="842"/>
        <end position="948"/>
    </location>
</feature>
<organism evidence="5 6">
    <name type="scientific">Caenorhabditis auriculariae</name>
    <dbReference type="NCBI Taxonomy" id="2777116"/>
    <lineage>
        <taxon>Eukaryota</taxon>
        <taxon>Metazoa</taxon>
        <taxon>Ecdysozoa</taxon>
        <taxon>Nematoda</taxon>
        <taxon>Chromadorea</taxon>
        <taxon>Rhabditida</taxon>
        <taxon>Rhabditina</taxon>
        <taxon>Rhabditomorpha</taxon>
        <taxon>Rhabditoidea</taxon>
        <taxon>Rhabditidae</taxon>
        <taxon>Peloderinae</taxon>
        <taxon>Caenorhabditis</taxon>
    </lineage>
</organism>
<feature type="compositionally biased region" description="Low complexity" evidence="2">
    <location>
        <begin position="1001"/>
        <end position="1016"/>
    </location>
</feature>
<dbReference type="CDD" id="cd00063">
    <property type="entry name" value="FN3"/>
    <property type="match status" value="2"/>
</dbReference>
<name>A0A8S1GMD3_9PELO</name>
<dbReference type="PROSITE" id="PS50853">
    <property type="entry name" value="FN3"/>
    <property type="match status" value="2"/>
</dbReference>
<sequence length="1300" mass="142444">MSTSQLFFAFCSFAVVFSQHENSVPNAPQNVQVKTGATSATLWWEAPPDPSILIRGYAVEFGEGSISQRILIEGSAATSFTINRLKPNTNYVFAVSAYNEADGEDGIKVMLAAKTLSGSGTSKEALWPPINLRSNLDDSGVAHISWQDPNPEQAFENSIDSLQRQYVVQFGVHESESHQRVRSNSKSVKLTSLQPGHEFEVAVKVIAGDGNESPWSIRDLFFVPQGKSSERFDWTCSLNDTEMCGVTASSHWQLCPAKGHHMREPGVCTMGRHKAGEQQRATLATPPLAMLRSFSLCLSLRLAVLHESRGMLRVEVSEDGNDLRTLIWQTHVEKTKPRVVSHLRLPLQAQPKPFKVWIVLTWPEEMPRIIIHEMEISSGACPSRSVDTETEVDLLAPVANLLSDNDKVYSAKGPDGILPAIGIKWDAEIVSDYRVSFPQVFFREFSILATVQPRGRDGGYLFAIVDTSETNIDLGLLIEPAGTAQTNISLVWRQQTASFLVDDFSNYWTQFALEVTSNAVTLYFRCNRFASKKLEKWPDLVIGDAEKVYLGSAGKIIKRSFEAISPLFLSRRQSATLATPPPSDGFLFRAGCRSRFKMRKRGLILLSLSLFLLRNGMAAADDKPLDELLTFSFDKKNSAPVEEHAFHGDTQLPVEFSEEENVVKNLLEENESTVDGDEDIIPTDSAETATSIEGVEEPMPTAQVYQLPVETEDIHVRQQRSSQEEVETSNSGLPIEPIVVEDYNWSSSAEGLIQELKIFDEASHGAQQCDETWWRRRNLEKEKERGEKPVEGSSEPDGEAVRLQELKGKAPSFPPTPVPPPPYPTPQRAPAEADLRLNQQEPLADSATCRQSCRDGQPGPAGPIGAPGERGDVGMPGDQGPPGPPGMPGLPGPPGPAIRSELPGETVQGPTGPVGLPGAPGRDGPPGRDGAPGRDGHPGPMGPQCSIDDLNDVTLSAIANKVSDLLTERTSSWRPEVSEYNVAVHGKTVKGEKGERGERGPPGTAAPSPSANSPRTGLVAAPTFATELELRASQLPVGSFGFAMDTQKLYFRINNAWSELSLTRIHPVVSQQPSVTRQQGDQPVTSRYAPRQPVGALPPISSHWVPKHRIDHAEKKVHLIALNLPLAGNLGGLTGPDRLCYRSARMANLLNTFRAVLSHTTQDMFHVVNKIDHDSPVVNLRGEKLFSSWRAFVNGAHMSPAALLSFEGEDVLQSPRWPTKRVWMGSTIGGVRANAYCDEWRSSSASLEAHSGQIFSNTSIFDGSVSSSCDQRLIVLCVEVASKHTEERVLKLRRAPERLW</sequence>
<evidence type="ECO:0000313" key="6">
    <source>
        <dbReference type="Proteomes" id="UP000835052"/>
    </source>
</evidence>
<dbReference type="SUPFAM" id="SSF49265">
    <property type="entry name" value="Fibronectin type III"/>
    <property type="match status" value="1"/>
</dbReference>
<accession>A0A8S1GMD3</accession>
<dbReference type="InterPro" id="IPR016187">
    <property type="entry name" value="CTDL_fold"/>
</dbReference>
<feature type="region of interest" description="Disordered" evidence="2">
    <location>
        <begin position="809"/>
        <end position="829"/>
    </location>
</feature>
<dbReference type="InterPro" id="IPR013320">
    <property type="entry name" value="ConA-like_dom_sf"/>
</dbReference>
<keyword evidence="1" id="KW-0677">Repeat</keyword>
<feature type="region of interest" description="Disordered" evidence="2">
    <location>
        <begin position="1071"/>
        <end position="1092"/>
    </location>
</feature>
<evidence type="ECO:0000259" key="4">
    <source>
        <dbReference type="PROSITE" id="PS50853"/>
    </source>
</evidence>
<proteinExistence type="predicted"/>
<evidence type="ECO:0000256" key="2">
    <source>
        <dbReference type="SAM" id="MobiDB-lite"/>
    </source>
</evidence>
<feature type="region of interest" description="Disordered" evidence="2">
    <location>
        <begin position="987"/>
        <end position="1016"/>
    </location>
</feature>
<dbReference type="InterPro" id="IPR036116">
    <property type="entry name" value="FN3_sf"/>
</dbReference>
<feature type="domain" description="Fibronectin type-III" evidence="4">
    <location>
        <begin position="24"/>
        <end position="118"/>
    </location>
</feature>
<feature type="compositionally biased region" description="Pro residues" evidence="2">
    <location>
        <begin position="879"/>
        <end position="896"/>
    </location>
</feature>
<feature type="compositionally biased region" description="Basic and acidic residues" evidence="2">
    <location>
        <begin position="989"/>
        <end position="999"/>
    </location>
</feature>
<evidence type="ECO:0000256" key="3">
    <source>
        <dbReference type="SAM" id="SignalP"/>
    </source>
</evidence>
<feature type="compositionally biased region" description="Low complexity" evidence="2">
    <location>
        <begin position="863"/>
        <end position="878"/>
    </location>
</feature>
<reference evidence="5" key="1">
    <citation type="submission" date="2020-10" db="EMBL/GenBank/DDBJ databases">
        <authorList>
            <person name="Kikuchi T."/>
        </authorList>
    </citation>
    <scope>NUCLEOTIDE SEQUENCE</scope>
    <source>
        <strain evidence="5">NKZ352</strain>
    </source>
</reference>
<dbReference type="InterPro" id="IPR010515">
    <property type="entry name" value="Collagenase_NC10/endostatin"/>
</dbReference>
<dbReference type="SUPFAM" id="SSF49899">
    <property type="entry name" value="Concanavalin A-like lectins/glucanases"/>
    <property type="match status" value="1"/>
</dbReference>